<feature type="domain" description="Methyltransferase" evidence="1">
    <location>
        <begin position="57"/>
        <end position="183"/>
    </location>
</feature>
<evidence type="ECO:0000313" key="2">
    <source>
        <dbReference type="EMBL" id="MBR8828809.1"/>
    </source>
</evidence>
<keyword evidence="2" id="KW-0489">Methyltransferase</keyword>
<dbReference type="Gene3D" id="3.40.50.150">
    <property type="entry name" value="Vaccinia Virus protein VP39"/>
    <property type="match status" value="1"/>
</dbReference>
<name>A0A941JN03_9CHRO</name>
<dbReference type="InterPro" id="IPR025714">
    <property type="entry name" value="Methyltranfer_dom"/>
</dbReference>
<sequence length="441" mass="51107">MEQKDSDLLEKIRQQFDSGPYPRTPLEDSPKQDIVKLYHHNLVTSYYLRNQQFITTEGKTILDAGCGSGYTTLILAEANPGAKIVGIDISQASLNLAQKRLEYHGFDNVEFHLLSLEDLPQLGTKFDYVNSDEVLYLLPDIVAGLKGMKSVLKPEGIIRTNLHNSFQRFEVYRGQSLFKMMGLMDETPGEMELEIVREFFKALKDSVQLKRNIWKPEYENDIQKYMSNYLLQGDKGYTIPELFSALRSANLEFISMVNWRQWDLMNLFQEPENLPTFLALTFPEISLEEKLHIVELIHPVNRLLDFWCGHPQATQPLTPIEEWTITDWQKVKVHLHPQLKTAAMQADLTNCINQLRPFEISKHLPIVPQQSLMDITIAASLFLPLLESPQWMHSLVENWQKLHPVHPLTLEPITYDQAFETIRQVLIERESFGYILLERVL</sequence>
<dbReference type="AlphaFoldDB" id="A0A941JN03"/>
<dbReference type="Pfam" id="PF13847">
    <property type="entry name" value="Methyltransf_31"/>
    <property type="match status" value="1"/>
</dbReference>
<dbReference type="GO" id="GO:0008168">
    <property type="term" value="F:methyltransferase activity"/>
    <property type="evidence" value="ECO:0007669"/>
    <property type="project" value="UniProtKB-KW"/>
</dbReference>
<dbReference type="CDD" id="cd02440">
    <property type="entry name" value="AdoMet_MTases"/>
    <property type="match status" value="1"/>
</dbReference>
<accession>A0A941JN03</accession>
<keyword evidence="2" id="KW-0808">Transferase</keyword>
<dbReference type="GO" id="GO:0032259">
    <property type="term" value="P:methylation"/>
    <property type="evidence" value="ECO:0007669"/>
    <property type="project" value="UniProtKB-KW"/>
</dbReference>
<dbReference type="InterPro" id="IPR029063">
    <property type="entry name" value="SAM-dependent_MTases_sf"/>
</dbReference>
<proteinExistence type="predicted"/>
<protein>
    <submittedName>
        <fullName evidence="2">Class I SAM-dependent methyltransferase</fullName>
    </submittedName>
</protein>
<dbReference type="SUPFAM" id="SSF53335">
    <property type="entry name" value="S-adenosyl-L-methionine-dependent methyltransferases"/>
    <property type="match status" value="1"/>
</dbReference>
<organism evidence="2 3">
    <name type="scientific">Gomphosphaeria aponina SAG 52.96 = DSM 107014</name>
    <dbReference type="NCBI Taxonomy" id="1521640"/>
    <lineage>
        <taxon>Bacteria</taxon>
        <taxon>Bacillati</taxon>
        <taxon>Cyanobacteriota</taxon>
        <taxon>Cyanophyceae</taxon>
        <taxon>Oscillatoriophycideae</taxon>
        <taxon>Chroococcales</taxon>
        <taxon>Gomphosphaeriaceae</taxon>
        <taxon>Gomphosphaeria</taxon>
    </lineage>
</organism>
<dbReference type="PANTHER" id="PTHR43464:SF91">
    <property type="entry name" value="SLL0487 PROTEIN"/>
    <property type="match status" value="1"/>
</dbReference>
<dbReference type="Proteomes" id="UP000767446">
    <property type="component" value="Unassembled WGS sequence"/>
</dbReference>
<gene>
    <name evidence="2" type="ORF">DSM107014_13060</name>
</gene>
<dbReference type="EMBL" id="JADQBC010000088">
    <property type="protein sequence ID" value="MBR8828809.1"/>
    <property type="molecule type" value="Genomic_DNA"/>
</dbReference>
<evidence type="ECO:0000313" key="3">
    <source>
        <dbReference type="Proteomes" id="UP000767446"/>
    </source>
</evidence>
<comment type="caution">
    <text evidence="2">The sequence shown here is derived from an EMBL/GenBank/DDBJ whole genome shotgun (WGS) entry which is preliminary data.</text>
</comment>
<reference evidence="2" key="1">
    <citation type="submission" date="2021-02" db="EMBL/GenBank/DDBJ databases">
        <title>Metagenome analyses of Stigonema ocellatum DSM 106950, Chlorogloea purpurea SAG 13.99 and Gomphosphaeria aponina DSM 107014.</title>
        <authorList>
            <person name="Marter P."/>
            <person name="Huang S."/>
        </authorList>
    </citation>
    <scope>NUCLEOTIDE SEQUENCE</scope>
    <source>
        <strain evidence="2">JP213</strain>
    </source>
</reference>
<evidence type="ECO:0000259" key="1">
    <source>
        <dbReference type="Pfam" id="PF13847"/>
    </source>
</evidence>
<dbReference type="PANTHER" id="PTHR43464">
    <property type="entry name" value="METHYLTRANSFERASE"/>
    <property type="match status" value="1"/>
</dbReference>